<sequence length="424" mass="45689">MTFPGKIIPLTFMAFSALSACAGPPESSPRPMLKGSTPVADPIPAADPATEARFEAWLAQFKQRALANGITEATWNCAMADARYNPKVIERDRYQSEFTKSIWDYLDSAVSPERVATGQQMLRQHARELNAIERKYGVEKEVVVAIWGMESRYGAYRGKTAIIPALATLAYDGRRGEFFAKQLIAALKIIQSGDVDARHMTGSWAGAMGHTQFIPTSYLAYAVDFTGDGKRDIWSDDPTDALASTAAYLARSGWSKGQPWGVEVILPSGFNYGLTGKGTKKSPSDWAKLGVRAATGGTVPSYGEASILVPAGAKGPAFMIFGNFRAISRYNAADSYVIGVGHLSDRIAGKGPFVQDWPRTGKPLSETQKVELQERLTAAGFDTDGTDGKIGANTTKAIVAFQKARGLPPDGYATLELLQVLRGS</sequence>
<dbReference type="PROSITE" id="PS51257">
    <property type="entry name" value="PROKAR_LIPOPROTEIN"/>
    <property type="match status" value="1"/>
</dbReference>
<comment type="caution">
    <text evidence="5">The sequence shown here is derived from an EMBL/GenBank/DDBJ whole genome shotgun (WGS) entry which is preliminary data.</text>
</comment>
<dbReference type="InterPro" id="IPR023346">
    <property type="entry name" value="Lysozyme-like_dom_sf"/>
</dbReference>
<dbReference type="GO" id="GO:0008933">
    <property type="term" value="F:peptidoglycan lytic transglycosylase activity"/>
    <property type="evidence" value="ECO:0007669"/>
    <property type="project" value="TreeGrafter"/>
</dbReference>
<dbReference type="eggNOG" id="COG3409">
    <property type="taxonomic scope" value="Bacteria"/>
</dbReference>
<dbReference type="eggNOG" id="COG2951">
    <property type="taxonomic scope" value="Bacteria"/>
</dbReference>
<evidence type="ECO:0000313" key="5">
    <source>
        <dbReference type="EMBL" id="KEO54225.1"/>
    </source>
</evidence>
<dbReference type="SUPFAM" id="SSF53955">
    <property type="entry name" value="Lysozyme-like"/>
    <property type="match status" value="1"/>
</dbReference>
<feature type="domain" description="Transglycosylase SLT" evidence="4">
    <location>
        <begin position="54"/>
        <end position="345"/>
    </location>
</feature>
<dbReference type="Gene3D" id="1.10.101.10">
    <property type="entry name" value="PGBD-like superfamily/PGBD"/>
    <property type="match status" value="1"/>
</dbReference>
<evidence type="ECO:0000256" key="2">
    <source>
        <dbReference type="SAM" id="SignalP"/>
    </source>
</evidence>
<keyword evidence="2" id="KW-0732">Signal</keyword>
<feature type="region of interest" description="Disordered" evidence="1">
    <location>
        <begin position="26"/>
        <end position="45"/>
    </location>
</feature>
<feature type="chain" id="PRO_5001696243" description="Murein transglycosylase" evidence="2">
    <location>
        <begin position="23"/>
        <end position="424"/>
    </location>
</feature>
<dbReference type="EMBL" id="AUND01000012">
    <property type="protein sequence ID" value="KEO54225.1"/>
    <property type="molecule type" value="Genomic_DNA"/>
</dbReference>
<dbReference type="NCBIfam" id="TIGR02283">
    <property type="entry name" value="MltB_2"/>
    <property type="match status" value="1"/>
</dbReference>
<gene>
    <name evidence="5" type="ORF">TP2_04700</name>
</gene>
<reference evidence="5 6" key="1">
    <citation type="submission" date="2013-07" db="EMBL/GenBank/DDBJ databases">
        <title>Thioclava pacifica DSM 10166 Genome Sequencing.</title>
        <authorList>
            <person name="Lai Q."/>
            <person name="Shao Z."/>
        </authorList>
    </citation>
    <scope>NUCLEOTIDE SEQUENCE [LARGE SCALE GENOMIC DNA]</scope>
    <source>
        <strain evidence="5 6">DSM 10166</strain>
    </source>
</reference>
<dbReference type="InterPro" id="IPR011970">
    <property type="entry name" value="MltB_2"/>
</dbReference>
<dbReference type="STRING" id="1353537.TP2_04700"/>
<evidence type="ECO:0008006" key="7">
    <source>
        <dbReference type="Google" id="ProtNLM"/>
    </source>
</evidence>
<dbReference type="FunFam" id="1.10.8.350:FF:000001">
    <property type="entry name" value="Lytic murein transglycosylase B"/>
    <property type="match status" value="1"/>
</dbReference>
<dbReference type="GO" id="GO:0009253">
    <property type="term" value="P:peptidoglycan catabolic process"/>
    <property type="evidence" value="ECO:0007669"/>
    <property type="project" value="TreeGrafter"/>
</dbReference>
<proteinExistence type="predicted"/>
<dbReference type="AlphaFoldDB" id="A0A074JEF3"/>
<dbReference type="OrthoDB" id="9808544at2"/>
<evidence type="ECO:0000313" key="6">
    <source>
        <dbReference type="Proteomes" id="UP000027432"/>
    </source>
</evidence>
<dbReference type="InterPro" id="IPR002477">
    <property type="entry name" value="Peptidoglycan-bd-like"/>
</dbReference>
<dbReference type="Pfam" id="PF01471">
    <property type="entry name" value="PG_binding_1"/>
    <property type="match status" value="1"/>
</dbReference>
<organism evidence="5 6">
    <name type="scientific">Thioclava pacifica DSM 10166</name>
    <dbReference type="NCBI Taxonomy" id="1353537"/>
    <lineage>
        <taxon>Bacteria</taxon>
        <taxon>Pseudomonadati</taxon>
        <taxon>Pseudomonadota</taxon>
        <taxon>Alphaproteobacteria</taxon>
        <taxon>Rhodobacterales</taxon>
        <taxon>Paracoccaceae</taxon>
        <taxon>Thioclava</taxon>
    </lineage>
</organism>
<name>A0A074JEF3_9RHOB</name>
<dbReference type="PANTHER" id="PTHR30163">
    <property type="entry name" value="MEMBRANE-BOUND LYTIC MUREIN TRANSGLYCOSYLASE B"/>
    <property type="match status" value="1"/>
</dbReference>
<dbReference type="Proteomes" id="UP000027432">
    <property type="component" value="Unassembled WGS sequence"/>
</dbReference>
<evidence type="ECO:0000259" key="3">
    <source>
        <dbReference type="Pfam" id="PF01471"/>
    </source>
</evidence>
<feature type="signal peptide" evidence="2">
    <location>
        <begin position="1"/>
        <end position="22"/>
    </location>
</feature>
<dbReference type="InterPro" id="IPR036366">
    <property type="entry name" value="PGBDSf"/>
</dbReference>
<dbReference type="Pfam" id="PF13406">
    <property type="entry name" value="SLT_2"/>
    <property type="match status" value="1"/>
</dbReference>
<dbReference type="InterPro" id="IPR036365">
    <property type="entry name" value="PGBD-like_sf"/>
</dbReference>
<evidence type="ECO:0000256" key="1">
    <source>
        <dbReference type="SAM" id="MobiDB-lite"/>
    </source>
</evidence>
<dbReference type="SUPFAM" id="SSF47090">
    <property type="entry name" value="PGBD-like"/>
    <property type="match status" value="1"/>
</dbReference>
<protein>
    <recommendedName>
        <fullName evidence="7">Murein transglycosylase</fullName>
    </recommendedName>
</protein>
<keyword evidence="6" id="KW-1185">Reference proteome</keyword>
<dbReference type="CDD" id="cd13399">
    <property type="entry name" value="Slt35-like"/>
    <property type="match status" value="1"/>
</dbReference>
<dbReference type="InterPro" id="IPR031304">
    <property type="entry name" value="SLT_2"/>
</dbReference>
<feature type="domain" description="Peptidoglycan binding-like" evidence="3">
    <location>
        <begin position="371"/>
        <end position="421"/>
    </location>
</feature>
<accession>A0A074JEF3</accession>
<dbReference type="PANTHER" id="PTHR30163:SF8">
    <property type="entry name" value="LYTIC MUREIN TRANSGLYCOSYLASE"/>
    <property type="match status" value="1"/>
</dbReference>
<dbReference type="Gene3D" id="1.10.530.10">
    <property type="match status" value="1"/>
</dbReference>
<evidence type="ECO:0000259" key="4">
    <source>
        <dbReference type="Pfam" id="PF13406"/>
    </source>
</evidence>
<dbReference type="InterPro" id="IPR043426">
    <property type="entry name" value="MltB-like"/>
</dbReference>
<dbReference type="Gene3D" id="1.10.8.350">
    <property type="entry name" value="Bacterial muramidase"/>
    <property type="match status" value="1"/>
</dbReference>